<feature type="region of interest" description="Disordered" evidence="2">
    <location>
        <begin position="1"/>
        <end position="70"/>
    </location>
</feature>
<protein>
    <submittedName>
        <fullName evidence="4">Uncharacterized protein</fullName>
    </submittedName>
</protein>
<organism evidence="4 5">
    <name type="scientific">Ophiocordyceps australis</name>
    <dbReference type="NCBI Taxonomy" id="1399860"/>
    <lineage>
        <taxon>Eukaryota</taxon>
        <taxon>Fungi</taxon>
        <taxon>Dikarya</taxon>
        <taxon>Ascomycota</taxon>
        <taxon>Pezizomycotina</taxon>
        <taxon>Sordariomycetes</taxon>
        <taxon>Hypocreomycetidae</taxon>
        <taxon>Hypocreales</taxon>
        <taxon>Ophiocordycipitaceae</taxon>
        <taxon>Ophiocordyceps</taxon>
    </lineage>
</organism>
<keyword evidence="3" id="KW-0812">Transmembrane</keyword>
<name>A0A2C5XT07_9HYPO</name>
<keyword evidence="3" id="KW-1133">Transmembrane helix</keyword>
<evidence type="ECO:0000256" key="3">
    <source>
        <dbReference type="SAM" id="Phobius"/>
    </source>
</evidence>
<dbReference type="AlphaFoldDB" id="A0A2C5XT07"/>
<feature type="compositionally biased region" description="Basic residues" evidence="2">
    <location>
        <begin position="44"/>
        <end position="62"/>
    </location>
</feature>
<proteinExistence type="predicted"/>
<reference evidence="4 5" key="1">
    <citation type="submission" date="2017-06" db="EMBL/GenBank/DDBJ databases">
        <title>Ant-infecting Ophiocordyceps genomes reveal a high diversity of potential behavioral manipulation genes and a possible major role for enterotoxins.</title>
        <authorList>
            <person name="De Bekker C."/>
            <person name="Evans H.C."/>
            <person name="Brachmann A."/>
            <person name="Hughes D.P."/>
        </authorList>
    </citation>
    <scope>NUCLEOTIDE SEQUENCE [LARGE SCALE GENOMIC DNA]</scope>
    <source>
        <strain evidence="4 5">Map64</strain>
    </source>
</reference>
<evidence type="ECO:0000256" key="2">
    <source>
        <dbReference type="SAM" id="MobiDB-lite"/>
    </source>
</evidence>
<accession>A0A2C5XT07</accession>
<keyword evidence="3" id="KW-0472">Membrane</keyword>
<feature type="compositionally biased region" description="Polar residues" evidence="2">
    <location>
        <begin position="1"/>
        <end position="11"/>
    </location>
</feature>
<dbReference type="Proteomes" id="UP000226192">
    <property type="component" value="Unassembled WGS sequence"/>
</dbReference>
<evidence type="ECO:0000313" key="5">
    <source>
        <dbReference type="Proteomes" id="UP000226192"/>
    </source>
</evidence>
<dbReference type="STRING" id="1399860.A0A2C5XT07"/>
<evidence type="ECO:0000313" key="4">
    <source>
        <dbReference type="EMBL" id="PHH60405.1"/>
    </source>
</evidence>
<keyword evidence="5" id="KW-1185">Reference proteome</keyword>
<feature type="transmembrane region" description="Helical" evidence="3">
    <location>
        <begin position="270"/>
        <end position="289"/>
    </location>
</feature>
<sequence length="358" mass="40269">MQLASELNQEKSLGLAEPATWPSGPRRQHRVGRSLTDYALPARPSRHLPLHNRQHHRHRHSPFRHEGYEPVRLQSPPHAFRHSLDMMSPPEGLWATTSPGLSRPPSTLALGDEDGNATSQANNEVRLRLEQKRASLRDECLMQSLTELNVFSASMTKRLDERYYAVLEKMSTLQNTVAAMKVLAETSRNICDSFDKDTKELHSQVVAQLRAVSCLDQQEARISELQNRIHQDRSRIKALTDRIDIVRERVEGWERADRAWQENTRRRLKIIWSITSVATIIVIALAISVNSGRVATHAAGSDSLDRGGSINGSLLEGWLNSRSNGSQQLAAKGSGTEGAWSCTLRPDDDERLRAFDEL</sequence>
<dbReference type="EMBL" id="NJET01000148">
    <property type="protein sequence ID" value="PHH60405.1"/>
    <property type="molecule type" value="Genomic_DNA"/>
</dbReference>
<evidence type="ECO:0000256" key="1">
    <source>
        <dbReference type="SAM" id="Coils"/>
    </source>
</evidence>
<feature type="coiled-coil region" evidence="1">
    <location>
        <begin position="215"/>
        <end position="256"/>
    </location>
</feature>
<dbReference type="OrthoDB" id="5419542at2759"/>
<comment type="caution">
    <text evidence="4">The sequence shown here is derived from an EMBL/GenBank/DDBJ whole genome shotgun (WGS) entry which is preliminary data.</text>
</comment>
<keyword evidence="1" id="KW-0175">Coiled coil</keyword>
<gene>
    <name evidence="4" type="ORF">CDD81_1683</name>
</gene>